<evidence type="ECO:0000256" key="3">
    <source>
        <dbReference type="ARBA" id="ARBA00022536"/>
    </source>
</evidence>
<evidence type="ECO:0000256" key="6">
    <source>
        <dbReference type="ARBA" id="ARBA00023157"/>
    </source>
</evidence>
<dbReference type="InterPro" id="IPR026823">
    <property type="entry name" value="cEGF"/>
</dbReference>
<feature type="disulfide bond" evidence="8">
    <location>
        <begin position="188"/>
        <end position="205"/>
    </location>
</feature>
<feature type="disulfide bond" evidence="8">
    <location>
        <begin position="731"/>
        <end position="741"/>
    </location>
</feature>
<feature type="non-terminal residue" evidence="11">
    <location>
        <position position="802"/>
    </location>
</feature>
<dbReference type="SUPFAM" id="SSF57196">
    <property type="entry name" value="EGF/Laminin"/>
    <property type="match status" value="5"/>
</dbReference>
<feature type="domain" description="EGF-like" evidence="10">
    <location>
        <begin position="727"/>
        <end position="759"/>
    </location>
</feature>
<proteinExistence type="predicted"/>
<dbReference type="FunFam" id="2.10.25.10:FF:000020">
    <property type="entry name" value="Latent-transforming growth factor beta-binding protein 1"/>
    <property type="match status" value="1"/>
</dbReference>
<dbReference type="GO" id="GO:0005509">
    <property type="term" value="F:calcium ion binding"/>
    <property type="evidence" value="ECO:0007669"/>
    <property type="project" value="InterPro"/>
</dbReference>
<dbReference type="Pfam" id="PF14670">
    <property type="entry name" value="FXa_inhibition"/>
    <property type="match status" value="1"/>
</dbReference>
<feature type="disulfide bond" evidence="8">
    <location>
        <begin position="598"/>
        <end position="608"/>
    </location>
</feature>
<evidence type="ECO:0000256" key="5">
    <source>
        <dbReference type="ARBA" id="ARBA00022737"/>
    </source>
</evidence>
<dbReference type="PANTHER" id="PTHR47333">
    <property type="entry name" value="VON WILLEBRAND FACTOR C AND EGF DOMAIN-CONTAINING PROTEIN"/>
    <property type="match status" value="1"/>
</dbReference>
<dbReference type="FunFam" id="2.10.25.10:FF:000240">
    <property type="entry name" value="Vitamin K-dependent protein S"/>
    <property type="match status" value="2"/>
</dbReference>
<feature type="domain" description="EGF-like" evidence="10">
    <location>
        <begin position="131"/>
        <end position="177"/>
    </location>
</feature>
<keyword evidence="2" id="KW-0964">Secreted</keyword>
<accession>A0AAD9E859</accession>
<dbReference type="SUPFAM" id="SSF57184">
    <property type="entry name" value="Growth factor receptor domain"/>
    <property type="match status" value="2"/>
</dbReference>
<dbReference type="AlphaFoldDB" id="A0AAD9E859"/>
<comment type="subcellular location">
    <subcellularLocation>
        <location evidence="1">Secreted</location>
    </subcellularLocation>
</comment>
<feature type="domain" description="EGF-like" evidence="10">
    <location>
        <begin position="276"/>
        <end position="316"/>
    </location>
</feature>
<dbReference type="Pfam" id="PF12661">
    <property type="entry name" value="hEGF"/>
    <property type="match status" value="3"/>
</dbReference>
<evidence type="ECO:0000256" key="7">
    <source>
        <dbReference type="ARBA" id="ARBA00023180"/>
    </source>
</evidence>
<gene>
    <name evidence="11" type="ORF">P4O66_019772</name>
</gene>
<feature type="domain" description="EGF-like" evidence="10">
    <location>
        <begin position="692"/>
        <end position="724"/>
    </location>
</feature>
<feature type="chain" id="PRO_5041999911" description="EGF-like domain-containing protein" evidence="9">
    <location>
        <begin position="19"/>
        <end position="802"/>
    </location>
</feature>
<feature type="domain" description="EGF-like" evidence="10">
    <location>
        <begin position="318"/>
        <end position="358"/>
    </location>
</feature>
<dbReference type="SMART" id="SM00181">
    <property type="entry name" value="EGF"/>
    <property type="match status" value="16"/>
</dbReference>
<dbReference type="InterPro" id="IPR009030">
    <property type="entry name" value="Growth_fac_rcpt_cys_sf"/>
</dbReference>
<dbReference type="GO" id="GO:0005576">
    <property type="term" value="C:extracellular region"/>
    <property type="evidence" value="ECO:0007669"/>
    <property type="project" value="UniProtKB-SubCell"/>
</dbReference>
<dbReference type="GO" id="GO:0048731">
    <property type="term" value="P:system development"/>
    <property type="evidence" value="ECO:0007669"/>
    <property type="project" value="UniProtKB-ARBA"/>
</dbReference>
<dbReference type="PANTHER" id="PTHR47333:SF4">
    <property type="entry name" value="EGF-LIKE DOMAIN-CONTAINING PROTEIN"/>
    <property type="match status" value="1"/>
</dbReference>
<keyword evidence="3 8" id="KW-0245">EGF-like domain</keyword>
<dbReference type="InterPro" id="IPR018097">
    <property type="entry name" value="EGF_Ca-bd_CS"/>
</dbReference>
<keyword evidence="4 9" id="KW-0732">Signal</keyword>
<keyword evidence="5" id="KW-0677">Repeat</keyword>
<dbReference type="PROSITE" id="PS50026">
    <property type="entry name" value="EGF_3"/>
    <property type="match status" value="9"/>
</dbReference>
<feature type="domain" description="EGF-like" evidence="10">
    <location>
        <begin position="235"/>
        <end position="275"/>
    </location>
</feature>
<evidence type="ECO:0000259" key="10">
    <source>
        <dbReference type="PROSITE" id="PS50026"/>
    </source>
</evidence>
<dbReference type="Pfam" id="PF07645">
    <property type="entry name" value="EGF_CA"/>
    <property type="match status" value="4"/>
</dbReference>
<dbReference type="PROSITE" id="PS01187">
    <property type="entry name" value="EGF_CA"/>
    <property type="match status" value="2"/>
</dbReference>
<name>A0AAD9E859_9TELE</name>
<feature type="disulfide bond" evidence="8">
    <location>
        <begin position="714"/>
        <end position="723"/>
    </location>
</feature>
<keyword evidence="6 8" id="KW-1015">Disulfide bond</keyword>
<dbReference type="Proteomes" id="UP001239994">
    <property type="component" value="Unassembled WGS sequence"/>
</dbReference>
<protein>
    <recommendedName>
        <fullName evidence="10">EGF-like domain-containing protein</fullName>
    </recommendedName>
</protein>
<dbReference type="InterPro" id="IPR052080">
    <property type="entry name" value="vWF_C/EGF_Fibrillin"/>
</dbReference>
<dbReference type="FunFam" id="2.10.25.10:FF:000038">
    <property type="entry name" value="Fibrillin 2"/>
    <property type="match status" value="2"/>
</dbReference>
<comment type="caution">
    <text evidence="11">The sequence shown here is derived from an EMBL/GenBank/DDBJ whole genome shotgun (WGS) entry which is preliminary data.</text>
</comment>
<feature type="disulfide bond" evidence="8">
    <location>
        <begin position="662"/>
        <end position="672"/>
    </location>
</feature>
<feature type="disulfide bond" evidence="8">
    <location>
        <begin position="616"/>
        <end position="625"/>
    </location>
</feature>
<dbReference type="PROSITE" id="PS01186">
    <property type="entry name" value="EGF_2"/>
    <property type="match status" value="6"/>
</dbReference>
<dbReference type="Gene3D" id="2.10.25.10">
    <property type="entry name" value="Laminin"/>
    <property type="match status" value="15"/>
</dbReference>
<evidence type="ECO:0000256" key="2">
    <source>
        <dbReference type="ARBA" id="ARBA00022525"/>
    </source>
</evidence>
<dbReference type="CDD" id="cd00054">
    <property type="entry name" value="EGF_CA"/>
    <property type="match status" value="3"/>
</dbReference>
<dbReference type="InterPro" id="IPR001881">
    <property type="entry name" value="EGF-like_Ca-bd_dom"/>
</dbReference>
<dbReference type="SMART" id="SM00179">
    <property type="entry name" value="EGF_CA"/>
    <property type="match status" value="8"/>
</dbReference>
<evidence type="ECO:0000313" key="11">
    <source>
        <dbReference type="EMBL" id="KAK1805472.1"/>
    </source>
</evidence>
<keyword evidence="12" id="KW-1185">Reference proteome</keyword>
<feature type="domain" description="EGF-like" evidence="10">
    <location>
        <begin position="658"/>
        <end position="690"/>
    </location>
</feature>
<dbReference type="EMBL" id="JAROKS010000003">
    <property type="protein sequence ID" value="KAK1805472.1"/>
    <property type="molecule type" value="Genomic_DNA"/>
</dbReference>
<dbReference type="InterPro" id="IPR000152">
    <property type="entry name" value="EGF-type_Asp/Asn_hydroxyl_site"/>
</dbReference>
<dbReference type="Pfam" id="PF12662">
    <property type="entry name" value="cEGF"/>
    <property type="match status" value="2"/>
</dbReference>
<evidence type="ECO:0000256" key="9">
    <source>
        <dbReference type="SAM" id="SignalP"/>
    </source>
</evidence>
<dbReference type="InterPro" id="IPR000742">
    <property type="entry name" value="EGF"/>
</dbReference>
<dbReference type="PROSITE" id="PS00022">
    <property type="entry name" value="EGF_1"/>
    <property type="match status" value="3"/>
</dbReference>
<dbReference type="GO" id="GO:0030855">
    <property type="term" value="P:epithelial cell differentiation"/>
    <property type="evidence" value="ECO:0007669"/>
    <property type="project" value="UniProtKB-ARBA"/>
</dbReference>
<feature type="domain" description="EGF-like" evidence="10">
    <location>
        <begin position="178"/>
        <end position="217"/>
    </location>
</feature>
<dbReference type="InterPro" id="IPR049883">
    <property type="entry name" value="NOTCH1_EGF-like"/>
</dbReference>
<feature type="disulfide bond" evidence="8">
    <location>
        <begin position="749"/>
        <end position="758"/>
    </location>
</feature>
<feature type="signal peptide" evidence="9">
    <location>
        <begin position="1"/>
        <end position="18"/>
    </location>
</feature>
<dbReference type="PROSITE" id="PS00010">
    <property type="entry name" value="ASX_HYDROXYL"/>
    <property type="match status" value="5"/>
</dbReference>
<evidence type="ECO:0000256" key="1">
    <source>
        <dbReference type="ARBA" id="ARBA00004613"/>
    </source>
</evidence>
<evidence type="ECO:0000313" key="12">
    <source>
        <dbReference type="Proteomes" id="UP001239994"/>
    </source>
</evidence>
<dbReference type="InterPro" id="IPR013032">
    <property type="entry name" value="EGF-like_CS"/>
</dbReference>
<feature type="disulfide bond" evidence="8">
    <location>
        <begin position="680"/>
        <end position="689"/>
    </location>
</feature>
<evidence type="ECO:0000256" key="8">
    <source>
        <dbReference type="PROSITE-ProRule" id="PRU00076"/>
    </source>
</evidence>
<organism evidence="11 12">
    <name type="scientific">Electrophorus voltai</name>
    <dbReference type="NCBI Taxonomy" id="2609070"/>
    <lineage>
        <taxon>Eukaryota</taxon>
        <taxon>Metazoa</taxon>
        <taxon>Chordata</taxon>
        <taxon>Craniata</taxon>
        <taxon>Vertebrata</taxon>
        <taxon>Euteleostomi</taxon>
        <taxon>Actinopterygii</taxon>
        <taxon>Neopterygii</taxon>
        <taxon>Teleostei</taxon>
        <taxon>Ostariophysi</taxon>
        <taxon>Gymnotiformes</taxon>
        <taxon>Gymnotoidei</taxon>
        <taxon>Gymnotidae</taxon>
        <taxon>Electrophorus</taxon>
    </lineage>
</organism>
<comment type="caution">
    <text evidence="8">Lacks conserved residue(s) required for the propagation of feature annotation.</text>
</comment>
<keyword evidence="7" id="KW-0325">Glycoprotein</keyword>
<feature type="domain" description="EGF-like" evidence="10">
    <location>
        <begin position="595"/>
        <end position="626"/>
    </location>
</feature>
<feature type="disulfide bond" evidence="8">
    <location>
        <begin position="696"/>
        <end position="706"/>
    </location>
</feature>
<sequence>MGIRAVLQLLAIQCAVNCLTTGQEDKEVLKHTNTQAKYQNEIEGMELDASNFSHTPLKTPTAGNTLAYTYISTHVQWLVASIKLFLLPSGPTPTSPGRNPVSCQGNQVHVGGHNCSCAVGYTQTEASECQDIDECSLAAITGLQACGKGAECKNSPGSFSCHCPTGFVLALNGRDCVDVDECSYEESCRRELGNVCVNKMGSYKCVCQTGFREDKAACIGECWGLLAHGWCSSLDVDECVQLEGVCTDRGECENILGSYKCVCSRGYHGNGTHCTDVNECVLGVHSCDANARCGNIPGSYFCQCQQGYSGDGHSCYADVDECAVGGGPCEHGCINLPGAYRCVCNIGYTLTEDLHNCTDVEECVSSNGTCEQLCTNTLGSFLCSCHQGYQLHIDKHSCVDIDECKLQNGGCSHGCTNTPGGHTCHCFPPLLLDHLNTTCINVTSCALRNGGCDHSCSLGADGRLRCSCRAGWMLAADRRTCLGNYTTVPTLLNTSTYLTHLNTSTHLSYLNTSTHLTHIHSPNVDECVSYNAGCEQVCVNHAGSFNCACRSGFEPRTDEPTRCQPVCEPPCQNYGVCVAPNTCDCPAGYPGPGCLAMCSPPCAHGGTCLRWNTCLCPPGWTGEGCHTAMCELPCGNGGRCVAPHTCQCPSDYTGPQCLSPLCTPPCLNGGRCVDINTCICSGDWQGARCQIEPVQCVKPCKNGGVCVGHGRCHCTSGFMGTLCETAVTTPCMPSCQHGATCSPHNTCTCPPGTIGLRCEKLTCPVVTTVVSMARAVRKGVRESYADRCGPLGVQICTKYRIN</sequence>
<evidence type="ECO:0000256" key="4">
    <source>
        <dbReference type="ARBA" id="ARBA00022729"/>
    </source>
</evidence>
<reference evidence="11" key="1">
    <citation type="submission" date="2023-03" db="EMBL/GenBank/DDBJ databases">
        <title>Electrophorus voltai genome.</title>
        <authorList>
            <person name="Bian C."/>
        </authorList>
    </citation>
    <scope>NUCLEOTIDE SEQUENCE</scope>
    <source>
        <strain evidence="11">CB-2022</strain>
        <tissue evidence="11">Muscle</tissue>
    </source>
</reference>
<dbReference type="FunFam" id="2.10.25.10:FF:000119">
    <property type="entry name" value="vitamin K-dependent protein S"/>
    <property type="match status" value="1"/>
</dbReference>